<organism evidence="1 2">
    <name type="scientific">Ancylostoma ceylanicum</name>
    <dbReference type="NCBI Taxonomy" id="53326"/>
    <lineage>
        <taxon>Eukaryota</taxon>
        <taxon>Metazoa</taxon>
        <taxon>Ecdysozoa</taxon>
        <taxon>Nematoda</taxon>
        <taxon>Chromadorea</taxon>
        <taxon>Rhabditida</taxon>
        <taxon>Rhabditina</taxon>
        <taxon>Rhabditomorpha</taxon>
        <taxon>Strongyloidea</taxon>
        <taxon>Ancylostomatidae</taxon>
        <taxon>Ancylostomatinae</taxon>
        <taxon>Ancylostoma</taxon>
    </lineage>
</organism>
<accession>A0A016S4N3</accession>
<evidence type="ECO:0000313" key="2">
    <source>
        <dbReference type="Proteomes" id="UP000024635"/>
    </source>
</evidence>
<gene>
    <name evidence="1" type="primary">Acey_s0298.g1763</name>
    <name evidence="1" type="ORF">Y032_0298g1763</name>
</gene>
<protein>
    <submittedName>
        <fullName evidence="1">Uncharacterized protein</fullName>
    </submittedName>
</protein>
<keyword evidence="2" id="KW-1185">Reference proteome</keyword>
<dbReference type="AlphaFoldDB" id="A0A016S4N3"/>
<name>A0A016S4N3_9BILA</name>
<sequence>MWCAEKVVNEKIEEKIKKKRKKDVQAWIMKIPVMYMKCPKVTSELDLLDGVRDSSLEQIYAKTCINDDFINWTRQDVSPDIAAVAGSQHS</sequence>
<evidence type="ECO:0000313" key="1">
    <source>
        <dbReference type="EMBL" id="EYB85441.1"/>
    </source>
</evidence>
<reference evidence="2" key="1">
    <citation type="journal article" date="2015" name="Nat. Genet.">
        <title>The genome and transcriptome of the zoonotic hookworm Ancylostoma ceylanicum identify infection-specific gene families.</title>
        <authorList>
            <person name="Schwarz E.M."/>
            <person name="Hu Y."/>
            <person name="Antoshechkin I."/>
            <person name="Miller M.M."/>
            <person name="Sternberg P.W."/>
            <person name="Aroian R.V."/>
        </authorList>
    </citation>
    <scope>NUCLEOTIDE SEQUENCE</scope>
    <source>
        <strain evidence="2">HY135</strain>
    </source>
</reference>
<proteinExistence type="predicted"/>
<comment type="caution">
    <text evidence="1">The sequence shown here is derived from an EMBL/GenBank/DDBJ whole genome shotgun (WGS) entry which is preliminary data.</text>
</comment>
<dbReference type="EMBL" id="JARK01001634">
    <property type="protein sequence ID" value="EYB85441.1"/>
    <property type="molecule type" value="Genomic_DNA"/>
</dbReference>
<dbReference type="Proteomes" id="UP000024635">
    <property type="component" value="Unassembled WGS sequence"/>
</dbReference>